<dbReference type="SMART" id="SM00028">
    <property type="entry name" value="TPR"/>
    <property type="match status" value="3"/>
</dbReference>
<dbReference type="Gene3D" id="1.25.40.10">
    <property type="entry name" value="Tetratricopeptide repeat domain"/>
    <property type="match status" value="1"/>
</dbReference>
<evidence type="ECO:0000256" key="6">
    <source>
        <dbReference type="ARBA" id="ARBA00022833"/>
    </source>
</evidence>
<evidence type="ECO:0000259" key="10">
    <source>
        <dbReference type="Pfam" id="PF00899"/>
    </source>
</evidence>
<dbReference type="InterPro" id="IPR035985">
    <property type="entry name" value="Ubiquitin-activating_enz"/>
</dbReference>
<keyword evidence="14" id="KW-1185">Reference proteome</keyword>
<evidence type="ECO:0000256" key="3">
    <source>
        <dbReference type="ARBA" id="ARBA00022723"/>
    </source>
</evidence>
<dbReference type="SUPFAM" id="SSF69572">
    <property type="entry name" value="Activating enzymes of the ubiquitin-like proteins"/>
    <property type="match status" value="1"/>
</dbReference>
<dbReference type="AlphaFoldDB" id="A0A087SEK8"/>
<accession>A0A087SEK8</accession>
<dbReference type="GO" id="GO:0005737">
    <property type="term" value="C:cytoplasm"/>
    <property type="evidence" value="ECO:0007669"/>
    <property type="project" value="TreeGrafter"/>
</dbReference>
<feature type="active site" description="Glycyl thioester intermediate" evidence="8">
    <location>
        <position position="168"/>
    </location>
</feature>
<dbReference type="InterPro" id="IPR019572">
    <property type="entry name" value="UBA_E1_SCCH"/>
</dbReference>
<evidence type="ECO:0000256" key="4">
    <source>
        <dbReference type="ARBA" id="ARBA00022741"/>
    </source>
</evidence>
<dbReference type="eggNOG" id="KOG2013">
    <property type="taxonomic scope" value="Eukaryota"/>
</dbReference>
<evidence type="ECO:0000256" key="2">
    <source>
        <dbReference type="ARBA" id="ARBA00005673"/>
    </source>
</evidence>
<keyword evidence="6" id="KW-0862">Zinc</keyword>
<dbReference type="PANTHER" id="PTHR10953:SF5">
    <property type="entry name" value="SUMO-ACTIVATING ENZYME SUBUNIT 2"/>
    <property type="match status" value="1"/>
</dbReference>
<dbReference type="InterPro" id="IPR000594">
    <property type="entry name" value="ThiF_NAD_FAD-bd"/>
</dbReference>
<dbReference type="InterPro" id="IPR033127">
    <property type="entry name" value="UBQ-activ_enz_E1_Cys_AS"/>
</dbReference>
<keyword evidence="4" id="KW-0547">Nucleotide-binding</keyword>
<dbReference type="eggNOG" id="KOG1124">
    <property type="taxonomic scope" value="Eukaryota"/>
</dbReference>
<dbReference type="GeneID" id="23616395"/>
<dbReference type="InterPro" id="IPR011990">
    <property type="entry name" value="TPR-like_helical_dom_sf"/>
</dbReference>
<dbReference type="Gene3D" id="1.10.10.520">
    <property type="entry name" value="Ubiquitin activating enzymes (Uba3). Chain: B, domain 2"/>
    <property type="match status" value="1"/>
</dbReference>
<dbReference type="Pfam" id="PF00899">
    <property type="entry name" value="ThiF"/>
    <property type="match status" value="1"/>
</dbReference>
<dbReference type="EMBL" id="KL662106">
    <property type="protein sequence ID" value="KFM24162.1"/>
    <property type="molecule type" value="Genomic_DNA"/>
</dbReference>
<protein>
    <submittedName>
        <fullName evidence="13">SUMO-activating enzyme subunit 2</fullName>
    </submittedName>
</protein>
<dbReference type="GO" id="GO:0019948">
    <property type="term" value="F:SUMO activating enzyme activity"/>
    <property type="evidence" value="ECO:0007669"/>
    <property type="project" value="TreeGrafter"/>
</dbReference>
<dbReference type="RefSeq" id="XP_011397049.1">
    <property type="nucleotide sequence ID" value="XM_011398747.1"/>
</dbReference>
<evidence type="ECO:0000313" key="13">
    <source>
        <dbReference type="EMBL" id="KFM24162.1"/>
    </source>
</evidence>
<dbReference type="PANTHER" id="PTHR10953">
    <property type="entry name" value="UBIQUITIN-ACTIVATING ENZYME E1"/>
    <property type="match status" value="1"/>
</dbReference>
<dbReference type="InterPro" id="IPR019734">
    <property type="entry name" value="TPR_rpt"/>
</dbReference>
<dbReference type="Proteomes" id="UP000028924">
    <property type="component" value="Unassembled WGS sequence"/>
</dbReference>
<evidence type="ECO:0000259" key="11">
    <source>
        <dbReference type="Pfam" id="PF10585"/>
    </source>
</evidence>
<feature type="domain" description="Ubiquitin-activating enzyme SCCH" evidence="11">
    <location>
        <begin position="340"/>
        <end position="380"/>
    </location>
</feature>
<dbReference type="UniPathway" id="UPA00886"/>
<dbReference type="KEGG" id="apro:F751_5004"/>
<dbReference type="GO" id="GO:0016925">
    <property type="term" value="P:protein sumoylation"/>
    <property type="evidence" value="ECO:0007669"/>
    <property type="project" value="UniProtKB-UniPathway"/>
</dbReference>
<dbReference type="GO" id="GO:0005524">
    <property type="term" value="F:ATP binding"/>
    <property type="evidence" value="ECO:0007669"/>
    <property type="project" value="UniProtKB-KW"/>
</dbReference>
<evidence type="ECO:0000256" key="9">
    <source>
        <dbReference type="SAM" id="MobiDB-lite"/>
    </source>
</evidence>
<dbReference type="Gene3D" id="3.10.290.20">
    <property type="entry name" value="Ubiquitin-like 2 activating enzyme e1b. Chain: B, domain 3"/>
    <property type="match status" value="1"/>
</dbReference>
<dbReference type="OrthoDB" id="10255449at2759"/>
<comment type="similarity">
    <text evidence="2">Belongs to the ubiquitin-activating E1 family.</text>
</comment>
<dbReference type="Gene3D" id="3.50.50.80">
    <property type="entry name" value="Ubiquitin-activating enzyme E1, inactive adenylation domain, subdomain 1"/>
    <property type="match status" value="1"/>
</dbReference>
<evidence type="ECO:0000256" key="1">
    <source>
        <dbReference type="ARBA" id="ARBA00004718"/>
    </source>
</evidence>
<evidence type="ECO:0000256" key="8">
    <source>
        <dbReference type="PROSITE-ProRule" id="PRU10132"/>
    </source>
</evidence>
<dbReference type="InterPro" id="IPR023318">
    <property type="entry name" value="Ub_act_enz_dom_a_sf"/>
</dbReference>
<evidence type="ECO:0000313" key="14">
    <source>
        <dbReference type="Proteomes" id="UP000028924"/>
    </source>
</evidence>
<dbReference type="GO" id="GO:0046872">
    <property type="term" value="F:metal ion binding"/>
    <property type="evidence" value="ECO:0007669"/>
    <property type="project" value="UniProtKB-KW"/>
</dbReference>
<feature type="domain" description="Ubiquitin/SUMO-activating enzyme ubiquitin-like" evidence="12">
    <location>
        <begin position="454"/>
        <end position="545"/>
    </location>
</feature>
<dbReference type="InterPro" id="IPR045886">
    <property type="entry name" value="ThiF/MoeB/HesA"/>
</dbReference>
<sequence length="944" mass="100549">MAMVAPSEGGAIPWPLGATSYAMRTRVRMGADLVWNAHLIGIDLDTIETSNLNRQFLFRQQHVGQSKASVAAAAVQAIVPGVSITAHRANVKEARFSADFVSGFDLVLNGLDNLEARRHVNRLCLAARVPLVESGTAGYLGQVSVHLGGVTECFECQPKPVPKTYPVCTIRNTPDKPIHCIVWAKDLLFARLFGPPEAATDLDDAGEDPGMVWEFGGGGGGVEAATTAGPALLRRSGEPAEEYALRVFQAVFVADMERLAGVEEMWKGREPPTPCALDLAAVGERVRLAEESAAGRGPGVAASGMSSALGLPDAQRAWAPEDSAAVFLASVRAFLTHRAEEVGALRFDKDDALATEFVAAAANLRSHCYGIPPQTLFEAKGMAGNIIHAVATTNAIASGLIVVEAMKLLAGQSKACHTTFLLAEASNKKLLTPMQSPEPNPNCVICGKAQLLLHADLHALTLGDLITQVLRGRMALVEPTLVAGSFMYEEGEDLEEDEVAFHSQNLTKPLSQLPGGGFATGTLVEVTDQAQQTSFRILVQHKDTWDEDAEPLRWEIRGELPASTFGKEGAGPQPDDGSEVEEEGFEIVEEGTALPSKTAAGGWLESYASGQWTGWLTVTAEPRSGDETLNRVWMDSEKRSQPPEEKTLVWKEGKEVECLLDEIKAHFARTSPVKTPAQQAAQVAQLRAKLPAGAAAPDDRLLVAATSLNMVESIALLPNLPVHGFVGVNMYVDDEGSIREAPFNARASELATLCGKPLQVRGDAFLSRVLDDGEAFRRLDFGANDLSSSAPWVAAAGAKNAEARRGEGAQAILQRMQAEGAGPGPASSPSPADALKQQGNAAFKRCEWETAVRLYTQALEAESGLVAARNNRAQALLHLQRWREAGADAEAVLAAQPDNAKALLRRAAAAQALGEHAAARADLEHVLVLEPGHREAALRLASLT</sequence>
<keyword evidence="3" id="KW-0479">Metal-binding</keyword>
<evidence type="ECO:0000256" key="7">
    <source>
        <dbReference type="ARBA" id="ARBA00022840"/>
    </source>
</evidence>
<keyword evidence="7" id="KW-0067">ATP-binding</keyword>
<name>A0A087SEK8_AUXPR</name>
<organism evidence="13 14">
    <name type="scientific">Auxenochlorella protothecoides</name>
    <name type="common">Green microalga</name>
    <name type="synonym">Chlorella protothecoides</name>
    <dbReference type="NCBI Taxonomy" id="3075"/>
    <lineage>
        <taxon>Eukaryota</taxon>
        <taxon>Viridiplantae</taxon>
        <taxon>Chlorophyta</taxon>
        <taxon>core chlorophytes</taxon>
        <taxon>Trebouxiophyceae</taxon>
        <taxon>Chlorellales</taxon>
        <taxon>Chlorellaceae</taxon>
        <taxon>Auxenochlorella</taxon>
    </lineage>
</organism>
<evidence type="ECO:0000259" key="12">
    <source>
        <dbReference type="Pfam" id="PF14732"/>
    </source>
</evidence>
<dbReference type="Pfam" id="PF10585">
    <property type="entry name" value="UBA_E1_SCCH"/>
    <property type="match status" value="1"/>
</dbReference>
<dbReference type="STRING" id="3075.A0A087SEK8"/>
<comment type="pathway">
    <text evidence="1">Protein modification; protein sumoylation.</text>
</comment>
<gene>
    <name evidence="13" type="ORF">F751_5004</name>
</gene>
<dbReference type="PROSITE" id="PS00865">
    <property type="entry name" value="UBIQUITIN_ACTIVAT_2"/>
    <property type="match status" value="1"/>
</dbReference>
<feature type="region of interest" description="Disordered" evidence="9">
    <location>
        <begin position="561"/>
        <end position="580"/>
    </location>
</feature>
<dbReference type="SUPFAM" id="SSF48452">
    <property type="entry name" value="TPR-like"/>
    <property type="match status" value="1"/>
</dbReference>
<dbReference type="Pfam" id="PF14732">
    <property type="entry name" value="UAE_UbL"/>
    <property type="match status" value="1"/>
</dbReference>
<proteinExistence type="inferred from homology"/>
<dbReference type="InterPro" id="IPR028077">
    <property type="entry name" value="UAE_UbL_dom"/>
</dbReference>
<evidence type="ECO:0000256" key="5">
    <source>
        <dbReference type="ARBA" id="ARBA00022786"/>
    </source>
</evidence>
<reference evidence="13 14" key="1">
    <citation type="journal article" date="2014" name="BMC Genomics">
        <title>Oil accumulation mechanisms of the oleaginous microalga Chlorella protothecoides revealed through its genome, transcriptomes, and proteomes.</title>
        <authorList>
            <person name="Gao C."/>
            <person name="Wang Y."/>
            <person name="Shen Y."/>
            <person name="Yan D."/>
            <person name="He X."/>
            <person name="Dai J."/>
            <person name="Wu Q."/>
        </authorList>
    </citation>
    <scope>NUCLEOTIDE SEQUENCE [LARGE SCALE GENOMIC DNA]</scope>
    <source>
        <strain evidence="13 14">0710</strain>
    </source>
</reference>
<feature type="domain" description="THIF-type NAD/FAD binding fold" evidence="10">
    <location>
        <begin position="22"/>
        <end position="443"/>
    </location>
</feature>
<dbReference type="GO" id="GO:0031510">
    <property type="term" value="C:SUMO activating enzyme complex"/>
    <property type="evidence" value="ECO:0007669"/>
    <property type="project" value="TreeGrafter"/>
</dbReference>
<dbReference type="InterPro" id="IPR042449">
    <property type="entry name" value="Ub-E1_IAD_1"/>
</dbReference>
<keyword evidence="5" id="KW-0833">Ubl conjugation pathway</keyword>